<keyword evidence="4" id="KW-0443">Lipid metabolism</keyword>
<evidence type="ECO:0000259" key="5">
    <source>
        <dbReference type="Pfam" id="PF00501"/>
    </source>
</evidence>
<dbReference type="CDD" id="cd12119">
    <property type="entry name" value="ttLC_FACS_AlkK_like"/>
    <property type="match status" value="1"/>
</dbReference>
<evidence type="ECO:0000313" key="8">
    <source>
        <dbReference type="Proteomes" id="UP001198862"/>
    </source>
</evidence>
<dbReference type="Pfam" id="PF00501">
    <property type="entry name" value="AMP-binding"/>
    <property type="match status" value="1"/>
</dbReference>
<dbReference type="SUPFAM" id="SSF56801">
    <property type="entry name" value="Acetyl-CoA synthetase-like"/>
    <property type="match status" value="1"/>
</dbReference>
<name>A0ABS8KZ39_9HYPH</name>
<dbReference type="InterPro" id="IPR000873">
    <property type="entry name" value="AMP-dep_synth/lig_dom"/>
</dbReference>
<reference evidence="7 8" key="1">
    <citation type="submission" date="2021-11" db="EMBL/GenBank/DDBJ databases">
        <authorList>
            <person name="Lee D.-H."/>
            <person name="Kim S.-B."/>
        </authorList>
    </citation>
    <scope>NUCLEOTIDE SEQUENCE [LARGE SCALE GENOMIC DNA]</scope>
    <source>
        <strain evidence="7 8">KCTC 52223</strain>
    </source>
</reference>
<dbReference type="Pfam" id="PF13193">
    <property type="entry name" value="AMP-binding_C"/>
    <property type="match status" value="1"/>
</dbReference>
<dbReference type="EC" id="6.2.1.3" evidence="7"/>
<evidence type="ECO:0000256" key="2">
    <source>
        <dbReference type="ARBA" id="ARBA00022598"/>
    </source>
</evidence>
<keyword evidence="3" id="KW-0276">Fatty acid metabolism</keyword>
<keyword evidence="8" id="KW-1185">Reference proteome</keyword>
<feature type="domain" description="AMP-dependent synthetase/ligase" evidence="5">
    <location>
        <begin position="17"/>
        <end position="401"/>
    </location>
</feature>
<dbReference type="PANTHER" id="PTHR43859">
    <property type="entry name" value="ACYL-ACTIVATING ENZYME"/>
    <property type="match status" value="1"/>
</dbReference>
<dbReference type="Gene3D" id="3.30.300.30">
    <property type="match status" value="1"/>
</dbReference>
<dbReference type="NCBIfam" id="NF004837">
    <property type="entry name" value="PRK06187.1"/>
    <property type="match status" value="1"/>
</dbReference>
<comment type="caution">
    <text evidence="7">The sequence shown here is derived from an EMBL/GenBank/DDBJ whole genome shotgun (WGS) entry which is preliminary data.</text>
</comment>
<accession>A0ABS8KZ39</accession>
<gene>
    <name evidence="7" type="ORF">LJ725_18615</name>
</gene>
<dbReference type="Gene3D" id="3.40.50.12780">
    <property type="entry name" value="N-terminal domain of ligase-like"/>
    <property type="match status" value="1"/>
</dbReference>
<dbReference type="InterPro" id="IPR042099">
    <property type="entry name" value="ANL_N_sf"/>
</dbReference>
<protein>
    <submittedName>
        <fullName evidence="7">Long-chain-fatty-acid--CoA ligase</fullName>
        <ecNumber evidence="7">6.2.1.3</ecNumber>
    </submittedName>
</protein>
<dbReference type="InterPro" id="IPR020845">
    <property type="entry name" value="AMP-binding_CS"/>
</dbReference>
<dbReference type="EMBL" id="JAJISD010000008">
    <property type="protein sequence ID" value="MCC8430992.1"/>
    <property type="molecule type" value="Genomic_DNA"/>
</dbReference>
<evidence type="ECO:0000256" key="1">
    <source>
        <dbReference type="ARBA" id="ARBA00006432"/>
    </source>
</evidence>
<dbReference type="Proteomes" id="UP001198862">
    <property type="component" value="Unassembled WGS sequence"/>
</dbReference>
<evidence type="ECO:0000256" key="3">
    <source>
        <dbReference type="ARBA" id="ARBA00022832"/>
    </source>
</evidence>
<dbReference type="NCBIfam" id="NF005426">
    <property type="entry name" value="PRK07008.1"/>
    <property type="match status" value="1"/>
</dbReference>
<dbReference type="InterPro" id="IPR045851">
    <property type="entry name" value="AMP-bd_C_sf"/>
</dbReference>
<feature type="domain" description="AMP-binding enzyme C-terminal" evidence="6">
    <location>
        <begin position="456"/>
        <end position="530"/>
    </location>
</feature>
<organism evidence="7 8">
    <name type="scientific">Reyranella aquatilis</name>
    <dbReference type="NCBI Taxonomy" id="2035356"/>
    <lineage>
        <taxon>Bacteria</taxon>
        <taxon>Pseudomonadati</taxon>
        <taxon>Pseudomonadota</taxon>
        <taxon>Alphaproteobacteria</taxon>
        <taxon>Hyphomicrobiales</taxon>
        <taxon>Reyranellaceae</taxon>
        <taxon>Reyranella</taxon>
    </lineage>
</organism>
<dbReference type="RefSeq" id="WP_230552146.1">
    <property type="nucleotide sequence ID" value="NZ_JAJISD010000008.1"/>
</dbReference>
<keyword evidence="2 7" id="KW-0436">Ligase</keyword>
<dbReference type="NCBIfam" id="NF004674">
    <property type="entry name" value="PRK06018.1"/>
    <property type="match status" value="1"/>
</dbReference>
<comment type="similarity">
    <text evidence="1">Belongs to the ATP-dependent AMP-binding enzyme family.</text>
</comment>
<evidence type="ECO:0000313" key="7">
    <source>
        <dbReference type="EMBL" id="MCC8430992.1"/>
    </source>
</evidence>
<dbReference type="InterPro" id="IPR025110">
    <property type="entry name" value="AMP-bd_C"/>
</dbReference>
<evidence type="ECO:0000256" key="4">
    <source>
        <dbReference type="ARBA" id="ARBA00023098"/>
    </source>
</evidence>
<sequence length="548" mass="60310">MLGLMQDRPLLISQLIEHAALNHGDTEIVSRTVEGPIHRYTYRDANTRAKKVAEALLALGIKVGDRIGTLAWNGYRHFELYYGISGMGAVCHTINPRLFPEQIVYIVNHAEDQLLFVDLNLLPAVEKLLPQMKGVRHVVAMTDRAHIPADCKIPNLLVYEELIADKPGAYEWPEFDERTASSLCYTSGTTGNPKGVLYHHRSTILHAYGAALPDTLNLSARSVVLPVVPMFHVNAWGLPYSAALVGAKLVFPGVALDGASLHELFEKEGVTFTAGVPTVWLALLNHMKANKLKLSTVKYAVIGGSAAPPAMIETFDKDYGVEVLHAWGMSEMSPLGTVNHPKEKHQRLSPKELLEVRLKQGRPPYGVDMTIVDDAGKELPRDGKAFGDLLVRGPWITSGYFKGEGGEVLREIAGKGGGWFATGDVATIDPDGYMQITDRSKDVIKSGGEWISSIDLENAAMAHPAVAEAAVIGVAHPKWDERPLLIVHKKPDARIDKKELIEFLGTKVAKWWLPDDVQFVESIPHTATGKILKTRLREDFKDYKLPTA</sequence>
<evidence type="ECO:0000259" key="6">
    <source>
        <dbReference type="Pfam" id="PF13193"/>
    </source>
</evidence>
<dbReference type="GO" id="GO:0004467">
    <property type="term" value="F:long-chain fatty acid-CoA ligase activity"/>
    <property type="evidence" value="ECO:0007669"/>
    <property type="project" value="UniProtKB-EC"/>
</dbReference>
<proteinExistence type="inferred from homology"/>
<dbReference type="PROSITE" id="PS00455">
    <property type="entry name" value="AMP_BINDING"/>
    <property type="match status" value="1"/>
</dbReference>
<dbReference type="PANTHER" id="PTHR43859:SF4">
    <property type="entry name" value="BUTANOATE--COA LIGASE AAE1-RELATED"/>
    <property type="match status" value="1"/>
</dbReference>